<dbReference type="GO" id="GO:0006310">
    <property type="term" value="P:DNA recombination"/>
    <property type="evidence" value="ECO:0007669"/>
    <property type="project" value="UniProtKB-KW"/>
</dbReference>
<dbReference type="GO" id="GO:0005737">
    <property type="term" value="C:cytoplasm"/>
    <property type="evidence" value="ECO:0007669"/>
    <property type="project" value="UniProtKB-SubCell"/>
</dbReference>
<dbReference type="EMBL" id="LT984806">
    <property type="protein sequence ID" value="SPD46757.1"/>
    <property type="molecule type" value="Genomic_DNA"/>
</dbReference>
<proteinExistence type="predicted"/>
<evidence type="ECO:0000259" key="11">
    <source>
        <dbReference type="PROSITE" id="PS51900"/>
    </source>
</evidence>
<evidence type="ECO:0000313" key="15">
    <source>
        <dbReference type="Proteomes" id="UP000256710"/>
    </source>
</evidence>
<evidence type="ECO:0000256" key="6">
    <source>
        <dbReference type="ARBA" id="ARBA00023125"/>
    </source>
</evidence>
<dbReference type="GO" id="GO:0051301">
    <property type="term" value="P:cell division"/>
    <property type="evidence" value="ECO:0007669"/>
    <property type="project" value="UniProtKB-KW"/>
</dbReference>
<dbReference type="GO" id="GO:0003677">
    <property type="term" value="F:DNA binding"/>
    <property type="evidence" value="ECO:0007669"/>
    <property type="project" value="UniProtKB-UniRule"/>
</dbReference>
<evidence type="ECO:0000256" key="7">
    <source>
        <dbReference type="ARBA" id="ARBA00023172"/>
    </source>
</evidence>
<keyword evidence="6 9" id="KW-0238">DNA-binding</keyword>
<keyword evidence="15" id="KW-1185">Reference proteome</keyword>
<dbReference type="SUPFAM" id="SSF56349">
    <property type="entry name" value="DNA breaking-rejoining enzymes"/>
    <property type="match status" value="1"/>
</dbReference>
<dbReference type="PROSITE" id="PS51898">
    <property type="entry name" value="TYR_RECOMBINASE"/>
    <property type="match status" value="1"/>
</dbReference>
<comment type="subcellular location">
    <subcellularLocation>
        <location evidence="1">Cytoplasm</location>
    </subcellularLocation>
</comment>
<feature type="domain" description="Tyr recombinase" evidence="10">
    <location>
        <begin position="360"/>
        <end position="569"/>
    </location>
</feature>
<dbReference type="InterPro" id="IPR022169">
    <property type="entry name" value="DUF3701"/>
</dbReference>
<dbReference type="PANTHER" id="PTHR30349">
    <property type="entry name" value="PHAGE INTEGRASE-RELATED"/>
    <property type="match status" value="1"/>
</dbReference>
<dbReference type="AlphaFoldDB" id="A0A375H952"/>
<sequence length="602" mass="66792">MYCYFGTKLAHAEMPRHLPTPDGFPDTAALAALRAWYEGASSRQAAAHYLADQLGNHLAAGQSARSLIGQIRRQLAHYARQRQRPDLAAPFEGPADQRQRHARAAAQAVEQLRTLPLPMPQISDDIARWLPPRAVRVLRAAEIGTLADLTVRIPRRRQWWTAVPRLGPASARRIEAFFAAHPALTERARALVVAGQRSDVAPWEILHVPQDVDGSAGAFRAPVSGCILGADNDYEAIQAWLALHETPATQRAYRKEAERLILWAIVARGKALSSLTTKDATDYRAFLRKPSPRERWVGPPRPRTAPDWRPFVGNLSARSVAQALAVLSAMFRWLVEQRYVVANPFAGIKVRGSQHTKAVATTHAFTEGEWLLVRAIANGLEWSYGWDALAAQRLRFLLDFGYATGLRISELTQAMLRNVEVDAAGDHWLHVVGKGGKPAKVTLTPLARVALERHLQERGLPISRARWEPATPLVGSLDGSGSGITALRLWEVMRRFFRLAAENLASDHPPLAEKLRRATPHWMRHTHATHALAKGVELSAVRDNLRHASISTTSYRSSGRWVRIPWPGRPTYVRHGRGQSSVAETPRRTAYDARAYGHLAGG</sequence>
<keyword evidence="3" id="KW-0132">Cell division</keyword>
<dbReference type="GO" id="GO:0015074">
    <property type="term" value="P:DNA integration"/>
    <property type="evidence" value="ECO:0007669"/>
    <property type="project" value="UniProtKB-KW"/>
</dbReference>
<evidence type="ECO:0000256" key="3">
    <source>
        <dbReference type="ARBA" id="ARBA00022618"/>
    </source>
</evidence>
<dbReference type="InterPro" id="IPR050090">
    <property type="entry name" value="Tyrosine_recombinase_XerCD"/>
</dbReference>
<dbReference type="Proteomes" id="UP000256710">
    <property type="component" value="Unassembled WGS sequence"/>
</dbReference>
<protein>
    <submittedName>
        <fullName evidence="12 13">Phage integrase</fullName>
    </submittedName>
</protein>
<accession>A0A375H952</accession>
<dbReference type="Gene3D" id="1.10.150.130">
    <property type="match status" value="1"/>
</dbReference>
<dbReference type="EMBL" id="OFTC01000033">
    <property type="protein sequence ID" value="SOZ38399.1"/>
    <property type="molecule type" value="Genomic_DNA"/>
</dbReference>
<keyword evidence="8" id="KW-0131">Cell cycle</keyword>
<dbReference type="PROSITE" id="PS51900">
    <property type="entry name" value="CB"/>
    <property type="match status" value="1"/>
</dbReference>
<evidence type="ECO:0000313" key="14">
    <source>
        <dbReference type="Proteomes" id="UP000255168"/>
    </source>
</evidence>
<dbReference type="Pfam" id="PF00589">
    <property type="entry name" value="Phage_integrase"/>
    <property type="match status" value="1"/>
</dbReference>
<organism evidence="13 14">
    <name type="scientific">Cupriavidus neocaledonicus</name>
    <dbReference type="NCBI Taxonomy" id="1040979"/>
    <lineage>
        <taxon>Bacteria</taxon>
        <taxon>Pseudomonadati</taxon>
        <taxon>Pseudomonadota</taxon>
        <taxon>Betaproteobacteria</taxon>
        <taxon>Burkholderiales</taxon>
        <taxon>Burkholderiaceae</taxon>
        <taxon>Cupriavidus</taxon>
    </lineage>
</organism>
<dbReference type="Proteomes" id="UP000255168">
    <property type="component" value="Chromosome I"/>
</dbReference>
<dbReference type="PANTHER" id="PTHR30349:SF77">
    <property type="entry name" value="TYROSINE RECOMBINASE XERC"/>
    <property type="match status" value="1"/>
</dbReference>
<evidence type="ECO:0000256" key="4">
    <source>
        <dbReference type="ARBA" id="ARBA00022829"/>
    </source>
</evidence>
<evidence type="ECO:0000256" key="2">
    <source>
        <dbReference type="ARBA" id="ARBA00022490"/>
    </source>
</evidence>
<evidence type="ECO:0000256" key="9">
    <source>
        <dbReference type="PROSITE-ProRule" id="PRU01248"/>
    </source>
</evidence>
<feature type="domain" description="Core-binding (CB)" evidence="11">
    <location>
        <begin position="231"/>
        <end position="335"/>
    </location>
</feature>
<keyword evidence="5" id="KW-0229">DNA integration</keyword>
<evidence type="ECO:0000256" key="5">
    <source>
        <dbReference type="ARBA" id="ARBA00022908"/>
    </source>
</evidence>
<dbReference type="InterPro" id="IPR011010">
    <property type="entry name" value="DNA_brk_join_enz"/>
</dbReference>
<evidence type="ECO:0000256" key="8">
    <source>
        <dbReference type="ARBA" id="ARBA00023306"/>
    </source>
</evidence>
<dbReference type="CDD" id="cd00397">
    <property type="entry name" value="DNA_BRE_C"/>
    <property type="match status" value="1"/>
</dbReference>
<dbReference type="InterPro" id="IPR013762">
    <property type="entry name" value="Integrase-like_cat_sf"/>
</dbReference>
<keyword evidence="7" id="KW-0233">DNA recombination</keyword>
<name>A0A375H952_9BURK</name>
<dbReference type="InterPro" id="IPR002104">
    <property type="entry name" value="Integrase_catalytic"/>
</dbReference>
<evidence type="ECO:0000256" key="1">
    <source>
        <dbReference type="ARBA" id="ARBA00004496"/>
    </source>
</evidence>
<evidence type="ECO:0000313" key="12">
    <source>
        <dbReference type="EMBL" id="SOZ38399.1"/>
    </source>
</evidence>
<dbReference type="InterPro" id="IPR044068">
    <property type="entry name" value="CB"/>
</dbReference>
<dbReference type="GO" id="GO:0007059">
    <property type="term" value="P:chromosome segregation"/>
    <property type="evidence" value="ECO:0007669"/>
    <property type="project" value="UniProtKB-KW"/>
</dbReference>
<reference evidence="14 15" key="1">
    <citation type="submission" date="2018-01" db="EMBL/GenBank/DDBJ databases">
        <authorList>
            <person name="Clerissi C."/>
        </authorList>
    </citation>
    <scope>NUCLEOTIDE SEQUENCE [LARGE SCALE GENOMIC DNA]</scope>
    <source>
        <strain evidence="12">Cupriavidus taiwanensis STM 6082</strain>
        <strain evidence="13">Cupriavidus taiwanensis STM 6160</strain>
    </source>
</reference>
<keyword evidence="2" id="KW-0963">Cytoplasm</keyword>
<dbReference type="InterPro" id="IPR010998">
    <property type="entry name" value="Integrase_recombinase_N"/>
</dbReference>
<gene>
    <name evidence="12" type="ORF">CBM2605_B100350</name>
    <name evidence="13" type="ORF">CBM2607_11697</name>
</gene>
<evidence type="ECO:0000313" key="13">
    <source>
        <dbReference type="EMBL" id="SPD46757.1"/>
    </source>
</evidence>
<keyword evidence="4" id="KW-0159">Chromosome partition</keyword>
<evidence type="ECO:0000259" key="10">
    <source>
        <dbReference type="PROSITE" id="PS51898"/>
    </source>
</evidence>
<dbReference type="Gene3D" id="1.10.443.10">
    <property type="entry name" value="Intergrase catalytic core"/>
    <property type="match status" value="1"/>
</dbReference>
<dbReference type="Pfam" id="PF12482">
    <property type="entry name" value="DUF3701"/>
    <property type="match status" value="1"/>
</dbReference>